<accession>A0A1V9ZYU1</accession>
<sequence length="219" mass="24990">MYIAFGIKFKIEKNFILDNQEGAKLAYSTILCVKQLRPTLSDNVPQLFQSIFQLCVLKEVDARPSFDELIVEFGSLKLVMVLLVQCLKETTLGHQFEIDSTNVPLLANEIQLLSTLRHPTIILFIGASADSQENLCLVMEYMESGDLWSILQNQTIWKEPLLRLVVMRLMLKFSYSKKFQVVKVADFGFVRLLTAEALSARGTPLWAAPEMFRSDNYTE</sequence>
<protein>
    <submittedName>
        <fullName evidence="2">Kinase</fullName>
    </submittedName>
</protein>
<name>A0A1V9ZYU1_9STRA</name>
<dbReference type="STRING" id="74557.A0A1V9ZYU1"/>
<dbReference type="GO" id="GO:0004674">
    <property type="term" value="F:protein serine/threonine kinase activity"/>
    <property type="evidence" value="ECO:0007669"/>
    <property type="project" value="TreeGrafter"/>
</dbReference>
<dbReference type="Proteomes" id="UP000243217">
    <property type="component" value="Unassembled WGS sequence"/>
</dbReference>
<organism evidence="2 3">
    <name type="scientific">Thraustotheca clavata</name>
    <dbReference type="NCBI Taxonomy" id="74557"/>
    <lineage>
        <taxon>Eukaryota</taxon>
        <taxon>Sar</taxon>
        <taxon>Stramenopiles</taxon>
        <taxon>Oomycota</taxon>
        <taxon>Saprolegniomycetes</taxon>
        <taxon>Saprolegniales</taxon>
        <taxon>Achlyaceae</taxon>
        <taxon>Thraustotheca</taxon>
    </lineage>
</organism>
<dbReference type="OrthoDB" id="339325at2759"/>
<dbReference type="GO" id="GO:0005524">
    <property type="term" value="F:ATP binding"/>
    <property type="evidence" value="ECO:0007669"/>
    <property type="project" value="InterPro"/>
</dbReference>
<gene>
    <name evidence="2" type="ORF">THRCLA_21215</name>
</gene>
<feature type="domain" description="Protein kinase" evidence="1">
    <location>
        <begin position="1"/>
        <end position="219"/>
    </location>
</feature>
<dbReference type="EMBL" id="JNBS01000964">
    <property type="protein sequence ID" value="OQS03188.1"/>
    <property type="molecule type" value="Genomic_DNA"/>
</dbReference>
<dbReference type="Pfam" id="PF00069">
    <property type="entry name" value="Pkinase"/>
    <property type="match status" value="1"/>
</dbReference>
<evidence type="ECO:0000259" key="1">
    <source>
        <dbReference type="PROSITE" id="PS50011"/>
    </source>
</evidence>
<dbReference type="InterPro" id="IPR051681">
    <property type="entry name" value="Ser/Thr_Kinases-Pseudokinases"/>
</dbReference>
<keyword evidence="2" id="KW-0418">Kinase</keyword>
<dbReference type="SUPFAM" id="SSF56112">
    <property type="entry name" value="Protein kinase-like (PK-like)"/>
    <property type="match status" value="1"/>
</dbReference>
<keyword evidence="3" id="KW-1185">Reference proteome</keyword>
<dbReference type="SMART" id="SM00220">
    <property type="entry name" value="S_TKc"/>
    <property type="match status" value="1"/>
</dbReference>
<dbReference type="AlphaFoldDB" id="A0A1V9ZYU1"/>
<evidence type="ECO:0000313" key="2">
    <source>
        <dbReference type="EMBL" id="OQS03188.1"/>
    </source>
</evidence>
<evidence type="ECO:0000313" key="3">
    <source>
        <dbReference type="Proteomes" id="UP000243217"/>
    </source>
</evidence>
<keyword evidence="2" id="KW-0808">Transferase</keyword>
<reference evidence="2 3" key="1">
    <citation type="journal article" date="2014" name="Genome Biol. Evol.">
        <title>The secreted proteins of Achlya hypogyna and Thraustotheca clavata identify the ancestral oomycete secretome and reveal gene acquisitions by horizontal gene transfer.</title>
        <authorList>
            <person name="Misner I."/>
            <person name="Blouin N."/>
            <person name="Leonard G."/>
            <person name="Richards T.A."/>
            <person name="Lane C.E."/>
        </authorList>
    </citation>
    <scope>NUCLEOTIDE SEQUENCE [LARGE SCALE GENOMIC DNA]</scope>
    <source>
        <strain evidence="2 3">ATCC 34112</strain>
    </source>
</reference>
<dbReference type="InterPro" id="IPR000719">
    <property type="entry name" value="Prot_kinase_dom"/>
</dbReference>
<dbReference type="InterPro" id="IPR011009">
    <property type="entry name" value="Kinase-like_dom_sf"/>
</dbReference>
<dbReference type="Gene3D" id="1.10.510.10">
    <property type="entry name" value="Transferase(Phosphotransferase) domain 1"/>
    <property type="match status" value="2"/>
</dbReference>
<comment type="caution">
    <text evidence="2">The sequence shown here is derived from an EMBL/GenBank/DDBJ whole genome shotgun (WGS) entry which is preliminary data.</text>
</comment>
<dbReference type="PANTHER" id="PTHR44329">
    <property type="entry name" value="SERINE/THREONINE-PROTEIN KINASE TNNI3K-RELATED"/>
    <property type="match status" value="1"/>
</dbReference>
<dbReference type="PROSITE" id="PS50011">
    <property type="entry name" value="PROTEIN_KINASE_DOM"/>
    <property type="match status" value="1"/>
</dbReference>
<proteinExistence type="predicted"/>